<dbReference type="RefSeq" id="WP_146450718.1">
    <property type="nucleotide sequence ID" value="NZ_SJPS01000003.1"/>
</dbReference>
<dbReference type="Proteomes" id="UP000318437">
    <property type="component" value="Unassembled WGS sequence"/>
</dbReference>
<dbReference type="OrthoDB" id="276909at2"/>
<feature type="repeat" description="TPR" evidence="1">
    <location>
        <begin position="125"/>
        <end position="158"/>
    </location>
</feature>
<sequence>MFGRLFGKKSKSQSVTHADDTGGMIEAYDQHGNKVLIERIEYRTRVLPGIFKDAWNDADSLYGAIVMALNDGFLAETVAPAERLRAIDQSGERSATILGIVLMKNNELSRAEKCLGDYLKEQDSGVVATNLAKVYEAQGRQHESRTTLRRALAIDPNQDNGLEWFAAIAREEGGEEAYLTAMRDIAKEPGSWHAQLWIARDFLEHDDVRSAIAIYQQVLSSAEVSEDGIMMISGDLGNNGYIEEIIELFLPLFDVHKHGIQAGLNLVQACIESHRKHDGLRICDDLLSLNRYDLKQIIDERREQLTAMH</sequence>
<dbReference type="EMBL" id="SJPS01000003">
    <property type="protein sequence ID" value="TWU27524.1"/>
    <property type="molecule type" value="Genomic_DNA"/>
</dbReference>
<dbReference type="PROSITE" id="PS50005">
    <property type="entry name" value="TPR"/>
    <property type="match status" value="1"/>
</dbReference>
<dbReference type="SUPFAM" id="SSF48452">
    <property type="entry name" value="TPR-like"/>
    <property type="match status" value="1"/>
</dbReference>
<organism evidence="2 3">
    <name type="scientific">Bythopirellula polymerisocia</name>
    <dbReference type="NCBI Taxonomy" id="2528003"/>
    <lineage>
        <taxon>Bacteria</taxon>
        <taxon>Pseudomonadati</taxon>
        <taxon>Planctomycetota</taxon>
        <taxon>Planctomycetia</taxon>
        <taxon>Pirellulales</taxon>
        <taxon>Lacipirellulaceae</taxon>
        <taxon>Bythopirellula</taxon>
    </lineage>
</organism>
<keyword evidence="1" id="KW-0802">TPR repeat</keyword>
<dbReference type="AlphaFoldDB" id="A0A5C6CV36"/>
<name>A0A5C6CV36_9BACT</name>
<gene>
    <name evidence="2" type="ORF">Pla144_22980</name>
</gene>
<dbReference type="InterPro" id="IPR019734">
    <property type="entry name" value="TPR_rpt"/>
</dbReference>
<reference evidence="2 3" key="1">
    <citation type="submission" date="2019-02" db="EMBL/GenBank/DDBJ databases">
        <title>Deep-cultivation of Planctomycetes and their phenomic and genomic characterization uncovers novel biology.</title>
        <authorList>
            <person name="Wiegand S."/>
            <person name="Jogler M."/>
            <person name="Boedeker C."/>
            <person name="Pinto D."/>
            <person name="Vollmers J."/>
            <person name="Rivas-Marin E."/>
            <person name="Kohn T."/>
            <person name="Peeters S.H."/>
            <person name="Heuer A."/>
            <person name="Rast P."/>
            <person name="Oberbeckmann S."/>
            <person name="Bunk B."/>
            <person name="Jeske O."/>
            <person name="Meyerdierks A."/>
            <person name="Storesund J.E."/>
            <person name="Kallscheuer N."/>
            <person name="Luecker S."/>
            <person name="Lage O.M."/>
            <person name="Pohl T."/>
            <person name="Merkel B.J."/>
            <person name="Hornburger P."/>
            <person name="Mueller R.-W."/>
            <person name="Bruemmer F."/>
            <person name="Labrenz M."/>
            <person name="Spormann A.M."/>
            <person name="Op Den Camp H."/>
            <person name="Overmann J."/>
            <person name="Amann R."/>
            <person name="Jetten M.S.M."/>
            <person name="Mascher T."/>
            <person name="Medema M.H."/>
            <person name="Devos D.P."/>
            <person name="Kaster A.-K."/>
            <person name="Ovreas L."/>
            <person name="Rohde M."/>
            <person name="Galperin M.Y."/>
            <person name="Jogler C."/>
        </authorList>
    </citation>
    <scope>NUCLEOTIDE SEQUENCE [LARGE SCALE GENOMIC DNA]</scope>
    <source>
        <strain evidence="2 3">Pla144</strain>
    </source>
</reference>
<protein>
    <submittedName>
        <fullName evidence="2">Tetratricopeptide repeat protein</fullName>
    </submittedName>
</protein>
<dbReference type="InterPro" id="IPR011990">
    <property type="entry name" value="TPR-like_helical_dom_sf"/>
</dbReference>
<evidence type="ECO:0000313" key="2">
    <source>
        <dbReference type="EMBL" id="TWU27524.1"/>
    </source>
</evidence>
<evidence type="ECO:0000313" key="3">
    <source>
        <dbReference type="Proteomes" id="UP000318437"/>
    </source>
</evidence>
<proteinExistence type="predicted"/>
<dbReference type="Gene3D" id="1.25.40.10">
    <property type="entry name" value="Tetratricopeptide repeat domain"/>
    <property type="match status" value="1"/>
</dbReference>
<accession>A0A5C6CV36</accession>
<keyword evidence="3" id="KW-1185">Reference proteome</keyword>
<evidence type="ECO:0000256" key="1">
    <source>
        <dbReference type="PROSITE-ProRule" id="PRU00339"/>
    </source>
</evidence>
<comment type="caution">
    <text evidence="2">The sequence shown here is derived from an EMBL/GenBank/DDBJ whole genome shotgun (WGS) entry which is preliminary data.</text>
</comment>